<proteinExistence type="predicted"/>
<dbReference type="AlphaFoldDB" id="A0A0J6YMC4"/>
<organism evidence="2 3">
    <name type="scientific">Coccidioides immitis RMSCC 2394</name>
    <dbReference type="NCBI Taxonomy" id="404692"/>
    <lineage>
        <taxon>Eukaryota</taxon>
        <taxon>Fungi</taxon>
        <taxon>Dikarya</taxon>
        <taxon>Ascomycota</taxon>
        <taxon>Pezizomycotina</taxon>
        <taxon>Eurotiomycetes</taxon>
        <taxon>Eurotiomycetidae</taxon>
        <taxon>Onygenales</taxon>
        <taxon>Onygenaceae</taxon>
        <taxon>Coccidioides</taxon>
    </lineage>
</organism>
<dbReference type="EMBL" id="DS028100">
    <property type="protein sequence ID" value="KMP09816.1"/>
    <property type="molecule type" value="Genomic_DNA"/>
</dbReference>
<dbReference type="STRING" id="404692.A0A0J6YMC4"/>
<feature type="region of interest" description="Disordered" evidence="1">
    <location>
        <begin position="200"/>
        <end position="225"/>
    </location>
</feature>
<name>A0A0J6YMC4_COCIT</name>
<accession>A0A0J6YMC4</accession>
<protein>
    <submittedName>
        <fullName evidence="2">Uncharacterized protein</fullName>
    </submittedName>
</protein>
<evidence type="ECO:0000313" key="2">
    <source>
        <dbReference type="EMBL" id="KMP09816.1"/>
    </source>
</evidence>
<sequence>MAWIPKYGEKYPHDNRYTYAPSQSSPQEHIELLKRYISVVPMLLPKSPELLRPTLRNLISAGTVCSYGMEKSRVSHRGEGIRERPDNFNELDEHEQERITDKIKRTATQDSYMMQTSLENPLLSRALDTLGSLPHGGTKAISFHGRGIEQHNKGGEGFNELQDFWDLLDGAVDREGFTFHENFDGAIDFFSEMRGACDAGRRGRGSRRMGALDSMGRRATTPHSKEDNPYSVLAIFFLGTAKLKRSGSEVLASEG</sequence>
<evidence type="ECO:0000313" key="3">
    <source>
        <dbReference type="Proteomes" id="UP000054565"/>
    </source>
</evidence>
<gene>
    <name evidence="2" type="ORF">CIRG_09049</name>
</gene>
<evidence type="ECO:0000256" key="1">
    <source>
        <dbReference type="SAM" id="MobiDB-lite"/>
    </source>
</evidence>
<reference evidence="3" key="1">
    <citation type="journal article" date="2010" name="Genome Res.">
        <title>Population genomic sequencing of Coccidioides fungi reveals recent hybridization and transposon control.</title>
        <authorList>
            <person name="Neafsey D.E."/>
            <person name="Barker B.M."/>
            <person name="Sharpton T.J."/>
            <person name="Stajich J.E."/>
            <person name="Park D.J."/>
            <person name="Whiston E."/>
            <person name="Hung C.-Y."/>
            <person name="McMahan C."/>
            <person name="White J."/>
            <person name="Sykes S."/>
            <person name="Heiman D."/>
            <person name="Young S."/>
            <person name="Zeng Q."/>
            <person name="Abouelleil A."/>
            <person name="Aftuck L."/>
            <person name="Bessette D."/>
            <person name="Brown A."/>
            <person name="FitzGerald M."/>
            <person name="Lui A."/>
            <person name="Macdonald J.P."/>
            <person name="Priest M."/>
            <person name="Orbach M.J."/>
            <person name="Galgiani J.N."/>
            <person name="Kirkland T.N."/>
            <person name="Cole G.T."/>
            <person name="Birren B.W."/>
            <person name="Henn M.R."/>
            <person name="Taylor J.W."/>
            <person name="Rounsley S.D."/>
        </authorList>
    </citation>
    <scope>NUCLEOTIDE SEQUENCE [LARGE SCALE GENOMIC DNA]</scope>
    <source>
        <strain evidence="3">RMSCC 2394</strain>
    </source>
</reference>
<dbReference type="Proteomes" id="UP000054565">
    <property type="component" value="Unassembled WGS sequence"/>
</dbReference>